<keyword evidence="6" id="KW-0762">Sugar transport</keyword>
<dbReference type="FunFam" id="3.40.930.10:FF:000009">
    <property type="entry name" value="PTS system, fructose specific IIABC component"/>
    <property type="match status" value="1"/>
</dbReference>
<feature type="domain" description="PTS EIIB type-2" evidence="14">
    <location>
        <begin position="167"/>
        <end position="262"/>
    </location>
</feature>
<reference evidence="16" key="1">
    <citation type="submission" date="2023-01" db="EMBL/GenBank/DDBJ databases">
        <title>Human gut microbiome strain richness.</title>
        <authorList>
            <person name="Chen-Liaw A."/>
        </authorList>
    </citation>
    <scope>NUCLEOTIDE SEQUENCE</scope>
    <source>
        <strain evidence="16">1001217st2_G6_1001217B_191108</strain>
    </source>
</reference>
<keyword evidence="3" id="KW-0813">Transport</keyword>
<keyword evidence="9 12" id="KW-0812">Transmembrane</keyword>
<dbReference type="CDD" id="cd00211">
    <property type="entry name" value="PTS_IIA_fru"/>
    <property type="match status" value="1"/>
</dbReference>
<feature type="transmembrane region" description="Helical" evidence="12">
    <location>
        <begin position="365"/>
        <end position="382"/>
    </location>
</feature>
<organism evidence="16 17">
    <name type="scientific">Thomasclavelia ramosa</name>
    <dbReference type="NCBI Taxonomy" id="1547"/>
    <lineage>
        <taxon>Bacteria</taxon>
        <taxon>Bacillati</taxon>
        <taxon>Bacillota</taxon>
        <taxon>Erysipelotrichia</taxon>
        <taxon>Erysipelotrichales</taxon>
        <taxon>Coprobacillaceae</taxon>
        <taxon>Thomasclavelia</taxon>
    </lineage>
</organism>
<dbReference type="GO" id="GO:0005351">
    <property type="term" value="F:carbohydrate:proton symporter activity"/>
    <property type="evidence" value="ECO:0007669"/>
    <property type="project" value="InterPro"/>
</dbReference>
<dbReference type="GO" id="GO:0005886">
    <property type="term" value="C:plasma membrane"/>
    <property type="evidence" value="ECO:0007669"/>
    <property type="project" value="UniProtKB-SubCell"/>
</dbReference>
<dbReference type="InterPro" id="IPR006327">
    <property type="entry name" value="PTS_IIC_fruc"/>
</dbReference>
<evidence type="ECO:0000259" key="15">
    <source>
        <dbReference type="PROSITE" id="PS51104"/>
    </source>
</evidence>
<feature type="transmembrane region" description="Helical" evidence="12">
    <location>
        <begin position="336"/>
        <end position="359"/>
    </location>
</feature>
<dbReference type="GO" id="GO:0005737">
    <property type="term" value="C:cytoplasm"/>
    <property type="evidence" value="ECO:0007669"/>
    <property type="project" value="UniProtKB-SubCell"/>
</dbReference>
<dbReference type="AlphaFoldDB" id="A0AB35IIF9"/>
<dbReference type="PROSITE" id="PS51094">
    <property type="entry name" value="PTS_EIIA_TYPE_2"/>
    <property type="match status" value="1"/>
</dbReference>
<dbReference type="Pfam" id="PF00359">
    <property type="entry name" value="PTS_EIIA_2"/>
    <property type="match status" value="1"/>
</dbReference>
<name>A0AB35IIF9_9FIRM</name>
<dbReference type="InterPro" id="IPR050864">
    <property type="entry name" value="Bacterial_PTS_Sugar_Transport"/>
</dbReference>
<accession>A0AB35IIF9</accession>
<dbReference type="FunFam" id="3.40.50.2300:FF:000014">
    <property type="entry name" value="PTS system fructose-like transporter subunit IIB"/>
    <property type="match status" value="1"/>
</dbReference>
<evidence type="ECO:0000256" key="7">
    <source>
        <dbReference type="ARBA" id="ARBA00022679"/>
    </source>
</evidence>
<dbReference type="InterPro" id="IPR016152">
    <property type="entry name" value="PTrfase/Anion_transptr"/>
</dbReference>
<sequence>MKITDLLCLQGIDMNGEVANKEEAIDHLVDLMVGTGNISDKLAFKKGILAREAQSTTGIGEGIAIPHAQVAAVKKPGLAVMIVKDGVDYQSLDSQPARLFFMIAAPVDGGNIHLETLARLSGMLMDNDFKENLINASDAVEFLRLIDDKENEIVKVKEETDGTNYEVLAVTACPTGIAHTFMAAESLEAKAKEMNILFKVETNGATGPKNVLTAEEISKARCIIVAADKQVEMSRFDGRPVIITKVADGINKAEELLSQAINGNVEIYHHQGDKVVSSSANEGIWRKLYTQLTDALSKILPIIIGSGALISIASLAASYNLFGIKQIYDSIWLSNSYILGITVNGMIVALFAGFIGQAIASQQGFAVALAGGAAMLLNNMYLQNMPSPGILGAIIAGFIGGYVVILLQRICRKLPECLDGIKPTVIYPIFGVMITGVLSYLISPYVGSLNQTISVFIGSMDIVYKLILGVIVGGMMSVDMGGPVNKIAYLFGIAQIVEGNFDVMAAVMAGGMVPPLAIAISTTFFRNKFTLTERKLGCQNYLKGLMFISEGTIPFVQKDPRLVTLACIVASAVAGGFSMLYNCGIRIPHGGIFVLPLIAHPFRYIVALLAGSLCGAVIYGFFKEIGEE</sequence>
<dbReference type="PANTHER" id="PTHR30505">
    <property type="entry name" value="FRUCTOSE-LIKE PERMEASE"/>
    <property type="match status" value="1"/>
</dbReference>
<dbReference type="SUPFAM" id="SSF55804">
    <property type="entry name" value="Phoshotransferase/anion transport protein"/>
    <property type="match status" value="1"/>
</dbReference>
<protein>
    <submittedName>
        <fullName evidence="16">Fructose-specific PTS transporter subunit EIIC</fullName>
    </submittedName>
</protein>
<dbReference type="EMBL" id="JAQLKE010000004">
    <property type="protein sequence ID" value="MDB7082853.1"/>
    <property type="molecule type" value="Genomic_DNA"/>
</dbReference>
<proteinExistence type="predicted"/>
<evidence type="ECO:0000256" key="10">
    <source>
        <dbReference type="ARBA" id="ARBA00022989"/>
    </source>
</evidence>
<dbReference type="InterPro" id="IPR003353">
    <property type="entry name" value="PTS_IIB_fruc"/>
</dbReference>
<dbReference type="Pfam" id="PF02378">
    <property type="entry name" value="PTS_EIIC"/>
    <property type="match status" value="1"/>
</dbReference>
<keyword evidence="10 12" id="KW-1133">Transmembrane helix</keyword>
<feature type="domain" description="PTS EIIC type-2" evidence="15">
    <location>
        <begin position="288"/>
        <end position="628"/>
    </location>
</feature>
<dbReference type="InterPro" id="IPR003501">
    <property type="entry name" value="PTS_EIIB_2/3"/>
</dbReference>
<dbReference type="NCBIfam" id="TIGR01427">
    <property type="entry name" value="PTS_IIC_fructo"/>
    <property type="match status" value="1"/>
</dbReference>
<keyword evidence="8" id="KW-0598">Phosphotransferase system</keyword>
<dbReference type="InterPro" id="IPR004715">
    <property type="entry name" value="PTS_IIA_fruc"/>
</dbReference>
<dbReference type="GO" id="GO:0090563">
    <property type="term" value="F:protein-phosphocysteine-sugar phosphotransferase activity"/>
    <property type="evidence" value="ECO:0007669"/>
    <property type="project" value="TreeGrafter"/>
</dbReference>
<comment type="caution">
    <text evidence="16">The sequence shown here is derived from an EMBL/GenBank/DDBJ whole genome shotgun (WGS) entry which is preliminary data.</text>
</comment>
<evidence type="ECO:0000256" key="11">
    <source>
        <dbReference type="ARBA" id="ARBA00023136"/>
    </source>
</evidence>
<evidence type="ECO:0000256" key="1">
    <source>
        <dbReference type="ARBA" id="ARBA00004429"/>
    </source>
</evidence>
<feature type="transmembrane region" description="Helical" evidence="12">
    <location>
        <begin position="562"/>
        <end position="581"/>
    </location>
</feature>
<evidence type="ECO:0000256" key="2">
    <source>
        <dbReference type="ARBA" id="ARBA00004496"/>
    </source>
</evidence>
<feature type="transmembrane region" description="Helical" evidence="12">
    <location>
        <begin position="425"/>
        <end position="442"/>
    </location>
</feature>
<dbReference type="InterPro" id="IPR013014">
    <property type="entry name" value="PTS_EIIC_2"/>
</dbReference>
<dbReference type="Proteomes" id="UP001211987">
    <property type="component" value="Unassembled WGS sequence"/>
</dbReference>
<evidence type="ECO:0000313" key="16">
    <source>
        <dbReference type="EMBL" id="MDB7082853.1"/>
    </source>
</evidence>
<dbReference type="NCBIfam" id="TIGR00829">
    <property type="entry name" value="FRU"/>
    <property type="match status" value="1"/>
</dbReference>
<feature type="transmembrane region" description="Helical" evidence="12">
    <location>
        <begin position="299"/>
        <end position="324"/>
    </location>
</feature>
<feature type="transmembrane region" description="Helical" evidence="12">
    <location>
        <begin position="503"/>
        <end position="525"/>
    </location>
</feature>
<dbReference type="SUPFAM" id="SSF52794">
    <property type="entry name" value="PTS system IIB component-like"/>
    <property type="match status" value="1"/>
</dbReference>
<evidence type="ECO:0000256" key="3">
    <source>
        <dbReference type="ARBA" id="ARBA00022448"/>
    </source>
</evidence>
<dbReference type="InterPro" id="IPR003352">
    <property type="entry name" value="PTS_EIIC"/>
</dbReference>
<dbReference type="PROSITE" id="PS51099">
    <property type="entry name" value="PTS_EIIB_TYPE_2"/>
    <property type="match status" value="1"/>
</dbReference>
<dbReference type="RefSeq" id="WP_272018688.1">
    <property type="nucleotide sequence ID" value="NZ_JAQLKE010000004.1"/>
</dbReference>
<dbReference type="GO" id="GO:0009401">
    <property type="term" value="P:phosphoenolpyruvate-dependent sugar phosphotransferase system"/>
    <property type="evidence" value="ECO:0007669"/>
    <property type="project" value="UniProtKB-KW"/>
</dbReference>
<evidence type="ECO:0000256" key="4">
    <source>
        <dbReference type="ARBA" id="ARBA00022475"/>
    </source>
</evidence>
<dbReference type="PROSITE" id="PS51104">
    <property type="entry name" value="PTS_EIIC_TYPE_2"/>
    <property type="match status" value="1"/>
</dbReference>
<evidence type="ECO:0000256" key="12">
    <source>
        <dbReference type="SAM" id="Phobius"/>
    </source>
</evidence>
<evidence type="ECO:0000256" key="8">
    <source>
        <dbReference type="ARBA" id="ARBA00022683"/>
    </source>
</evidence>
<comment type="subcellular location">
    <subcellularLocation>
        <location evidence="1">Cell inner membrane</location>
        <topology evidence="1">Multi-pass membrane protein</topology>
    </subcellularLocation>
    <subcellularLocation>
        <location evidence="2">Cytoplasm</location>
    </subcellularLocation>
</comment>
<dbReference type="InterPro" id="IPR002178">
    <property type="entry name" value="PTS_EIIA_type-2_dom"/>
</dbReference>
<dbReference type="GO" id="GO:0022877">
    <property type="term" value="F:protein-N(PI)-phosphohistidine-fructose phosphotransferase system transporter activity"/>
    <property type="evidence" value="ECO:0007669"/>
    <property type="project" value="InterPro"/>
</dbReference>
<evidence type="ECO:0000256" key="5">
    <source>
        <dbReference type="ARBA" id="ARBA00022553"/>
    </source>
</evidence>
<dbReference type="Gene3D" id="3.40.930.10">
    <property type="entry name" value="Mannitol-specific EII, Chain A"/>
    <property type="match status" value="1"/>
</dbReference>
<evidence type="ECO:0000259" key="14">
    <source>
        <dbReference type="PROSITE" id="PS51099"/>
    </source>
</evidence>
<dbReference type="NCBIfam" id="TIGR00848">
    <property type="entry name" value="fruA"/>
    <property type="match status" value="1"/>
</dbReference>
<feature type="transmembrane region" description="Helical" evidence="12">
    <location>
        <begin position="462"/>
        <end position="483"/>
    </location>
</feature>
<keyword evidence="7" id="KW-0808">Transferase</keyword>
<evidence type="ECO:0000256" key="9">
    <source>
        <dbReference type="ARBA" id="ARBA00022692"/>
    </source>
</evidence>
<keyword evidence="11 12" id="KW-0472">Membrane</keyword>
<evidence type="ECO:0000313" key="17">
    <source>
        <dbReference type="Proteomes" id="UP001211987"/>
    </source>
</evidence>
<keyword evidence="4" id="KW-1003">Cell membrane</keyword>
<dbReference type="Pfam" id="PF02302">
    <property type="entry name" value="PTS_IIB"/>
    <property type="match status" value="1"/>
</dbReference>
<evidence type="ECO:0000259" key="13">
    <source>
        <dbReference type="PROSITE" id="PS51094"/>
    </source>
</evidence>
<feature type="transmembrane region" description="Helical" evidence="12">
    <location>
        <begin position="389"/>
        <end position="410"/>
    </location>
</feature>
<dbReference type="PANTHER" id="PTHR30505:SF28">
    <property type="entry name" value="PTS SYSTEM 2-O-ALPHA-MANNOSYL-D-GLYCERATE-SPECIFIC EIIABC COMPONENT"/>
    <property type="match status" value="1"/>
</dbReference>
<dbReference type="InterPro" id="IPR013011">
    <property type="entry name" value="PTS_EIIB_2"/>
</dbReference>
<gene>
    <name evidence="16" type="ORF">PM738_03490</name>
</gene>
<dbReference type="CDD" id="cd05569">
    <property type="entry name" value="PTS_IIB_fructose"/>
    <property type="match status" value="1"/>
</dbReference>
<feature type="transmembrane region" description="Helical" evidence="12">
    <location>
        <begin position="601"/>
        <end position="622"/>
    </location>
</feature>
<keyword evidence="5" id="KW-0597">Phosphoprotein</keyword>
<dbReference type="Gene3D" id="3.40.50.2300">
    <property type="match status" value="1"/>
</dbReference>
<evidence type="ECO:0000256" key="6">
    <source>
        <dbReference type="ARBA" id="ARBA00022597"/>
    </source>
</evidence>
<feature type="domain" description="PTS EIIA type-2" evidence="13">
    <location>
        <begin position="5"/>
        <end position="149"/>
    </location>
</feature>
<dbReference type="PROSITE" id="PS00372">
    <property type="entry name" value="PTS_EIIA_TYPE_2_HIS"/>
    <property type="match status" value="1"/>
</dbReference>
<dbReference type="InterPro" id="IPR036095">
    <property type="entry name" value="PTS_EIIB-like_sf"/>
</dbReference>